<dbReference type="RefSeq" id="WP_284482255.1">
    <property type="nucleotide sequence ID" value="NZ_JASNJD010000015.1"/>
</dbReference>
<dbReference type="InterPro" id="IPR001647">
    <property type="entry name" value="HTH_TetR"/>
</dbReference>
<sequence>MARTAGSHSDITGPRIQRAALSLFARQGYAAVSMRQIAAQVGVQAGALYNYTPDKQSLLFGLMRDHMEELLATWRARAGSGSPMARLEDFTRFHIRFHLTRPEEVFIAYMELRNLSPENFAVIEGLRGDYEDALEEILRAGVEAGVFDVPDPKIATLAVIAMLTGVNTWYRSGGRLSLEEVETIYWDMVRKAVGVAPA</sequence>
<keyword evidence="1 2" id="KW-0238">DNA-binding</keyword>
<dbReference type="PANTHER" id="PTHR30055">
    <property type="entry name" value="HTH-TYPE TRANSCRIPTIONAL REGULATOR RUTR"/>
    <property type="match status" value="1"/>
</dbReference>
<feature type="DNA-binding region" description="H-T-H motif" evidence="2">
    <location>
        <begin position="33"/>
        <end position="52"/>
    </location>
</feature>
<dbReference type="PANTHER" id="PTHR30055:SF200">
    <property type="entry name" value="HTH-TYPE TRANSCRIPTIONAL REPRESSOR BDCR"/>
    <property type="match status" value="1"/>
</dbReference>
<evidence type="ECO:0000313" key="4">
    <source>
        <dbReference type="EMBL" id="MDK3019481.1"/>
    </source>
</evidence>
<proteinExistence type="predicted"/>
<evidence type="ECO:0000259" key="3">
    <source>
        <dbReference type="PROSITE" id="PS50977"/>
    </source>
</evidence>
<feature type="domain" description="HTH tetR-type" evidence="3">
    <location>
        <begin position="10"/>
        <end position="70"/>
    </location>
</feature>
<dbReference type="EMBL" id="JASNJD010000015">
    <property type="protein sequence ID" value="MDK3019481.1"/>
    <property type="molecule type" value="Genomic_DNA"/>
</dbReference>
<accession>A0ABT7F4F4</accession>
<dbReference type="InterPro" id="IPR050109">
    <property type="entry name" value="HTH-type_TetR-like_transc_reg"/>
</dbReference>
<reference evidence="4 5" key="1">
    <citation type="submission" date="2023-05" db="EMBL/GenBank/DDBJ databases">
        <title>Pseudodonghicola sp. nov.</title>
        <authorList>
            <person name="Huang J."/>
        </authorList>
    </citation>
    <scope>NUCLEOTIDE SEQUENCE [LARGE SCALE GENOMIC DNA]</scope>
    <source>
        <strain evidence="4 5">IC7</strain>
    </source>
</reference>
<dbReference type="InterPro" id="IPR041490">
    <property type="entry name" value="KstR2_TetR_C"/>
</dbReference>
<dbReference type="InterPro" id="IPR036271">
    <property type="entry name" value="Tet_transcr_reg_TetR-rel_C_sf"/>
</dbReference>
<evidence type="ECO:0000256" key="1">
    <source>
        <dbReference type="ARBA" id="ARBA00023125"/>
    </source>
</evidence>
<dbReference type="Pfam" id="PF17932">
    <property type="entry name" value="TetR_C_24"/>
    <property type="match status" value="1"/>
</dbReference>
<dbReference type="InterPro" id="IPR009057">
    <property type="entry name" value="Homeodomain-like_sf"/>
</dbReference>
<dbReference type="Pfam" id="PF00440">
    <property type="entry name" value="TetR_N"/>
    <property type="match status" value="1"/>
</dbReference>
<evidence type="ECO:0000256" key="2">
    <source>
        <dbReference type="PROSITE-ProRule" id="PRU00335"/>
    </source>
</evidence>
<dbReference type="SUPFAM" id="SSF48498">
    <property type="entry name" value="Tetracyclin repressor-like, C-terminal domain"/>
    <property type="match status" value="1"/>
</dbReference>
<gene>
    <name evidence="4" type="ORF">QO033_17500</name>
</gene>
<evidence type="ECO:0000313" key="5">
    <source>
        <dbReference type="Proteomes" id="UP001243757"/>
    </source>
</evidence>
<dbReference type="PRINTS" id="PR00455">
    <property type="entry name" value="HTHTETR"/>
</dbReference>
<dbReference type="PROSITE" id="PS50977">
    <property type="entry name" value="HTH_TETR_2"/>
    <property type="match status" value="1"/>
</dbReference>
<comment type="caution">
    <text evidence="4">The sequence shown here is derived from an EMBL/GenBank/DDBJ whole genome shotgun (WGS) entry which is preliminary data.</text>
</comment>
<dbReference type="Gene3D" id="1.10.357.10">
    <property type="entry name" value="Tetracycline Repressor, domain 2"/>
    <property type="match status" value="1"/>
</dbReference>
<organism evidence="4 5">
    <name type="scientific">Pseudodonghicola flavimaris</name>
    <dbReference type="NCBI Taxonomy" id="3050036"/>
    <lineage>
        <taxon>Bacteria</taxon>
        <taxon>Pseudomonadati</taxon>
        <taxon>Pseudomonadota</taxon>
        <taxon>Alphaproteobacteria</taxon>
        <taxon>Rhodobacterales</taxon>
        <taxon>Paracoccaceae</taxon>
        <taxon>Pseudodonghicola</taxon>
    </lineage>
</organism>
<dbReference type="SUPFAM" id="SSF46689">
    <property type="entry name" value="Homeodomain-like"/>
    <property type="match status" value="1"/>
</dbReference>
<name>A0ABT7F4F4_9RHOB</name>
<dbReference type="Proteomes" id="UP001243757">
    <property type="component" value="Unassembled WGS sequence"/>
</dbReference>
<keyword evidence="5" id="KW-1185">Reference proteome</keyword>
<protein>
    <submittedName>
        <fullName evidence="4">TetR/AcrR family transcriptional regulator</fullName>
    </submittedName>
</protein>